<reference evidence="6" key="1">
    <citation type="submission" date="2013-12" db="EMBL/GenBank/DDBJ databases">
        <title>The Genome Sequence of Aphanomyces astaci APO3.</title>
        <authorList>
            <consortium name="The Broad Institute Genomics Platform"/>
            <person name="Russ C."/>
            <person name="Tyler B."/>
            <person name="van West P."/>
            <person name="Dieguez-Uribeondo J."/>
            <person name="Young S.K."/>
            <person name="Zeng Q."/>
            <person name="Gargeya S."/>
            <person name="Fitzgerald M."/>
            <person name="Abouelleil A."/>
            <person name="Alvarado L."/>
            <person name="Chapman S.B."/>
            <person name="Gainer-Dewar J."/>
            <person name="Goldberg J."/>
            <person name="Griggs A."/>
            <person name="Gujja S."/>
            <person name="Hansen M."/>
            <person name="Howarth C."/>
            <person name="Imamovic A."/>
            <person name="Ireland A."/>
            <person name="Larimer J."/>
            <person name="McCowan C."/>
            <person name="Murphy C."/>
            <person name="Pearson M."/>
            <person name="Poon T.W."/>
            <person name="Priest M."/>
            <person name="Roberts A."/>
            <person name="Saif S."/>
            <person name="Shea T."/>
            <person name="Sykes S."/>
            <person name="Wortman J."/>
            <person name="Nusbaum C."/>
            <person name="Birren B."/>
        </authorList>
    </citation>
    <scope>NUCLEOTIDE SEQUENCE [LARGE SCALE GENOMIC DNA]</scope>
    <source>
        <strain evidence="6">APO3</strain>
    </source>
</reference>
<dbReference type="GeneID" id="20810404"/>
<comment type="subcellular location">
    <subcellularLocation>
        <location evidence="1">Cytoplasm</location>
    </subcellularLocation>
</comment>
<dbReference type="GO" id="GO:0016887">
    <property type="term" value="F:ATP hydrolysis activity"/>
    <property type="evidence" value="ECO:0007669"/>
    <property type="project" value="InterPro"/>
</dbReference>
<dbReference type="GO" id="GO:0005737">
    <property type="term" value="C:cytoplasm"/>
    <property type="evidence" value="ECO:0007669"/>
    <property type="project" value="UniProtKB-SubCell"/>
</dbReference>
<sequence length="730" mass="79379">MDVTFDAVELPPKSAAARKHATSILQAGDIGLSADTMQRAGLLPGSYVALAGCEASPEVLWLRRARLLAASLSPSSPQPSDENLEPIVHGALPPTFSHHLPTTVKLHRIPNHVIPSIEYIHLDFVGSLVSDQQQLPLLPMLVGGIFDDNMLWHCIWHGLDYGTWRCRLGATPDTTTDPSNQHVLPRHDQQLHLHGRRFGVVTNQTQLTVSHPSTSSFRIVDPSKSFVPHASATALVTLATQVLTQHTTPSNICRILMHGPMGSGKTSAVHLLASHHGATLLEMDATILTLQSPSSSSLERPFLACFTAALHLQPAVICIKHIERLFPKTLDGPAAHRIADFVNALHSLQVEPSARIAVVGTVVDMTQLFPRVRQCFDDEIDMELTALPFRQKLLQSLGAPSCDVASPSVTAVLMQHGQQPGDVISYMRHAVATAVVENLKYTNDDNVTLPLDLITSSHRQAPKQSATSVVSRPNVSWDDIGGASDVKQTLQEMVVWPFDKPEVFARMGITPPIGLLLYGPPGTGKTMLAKAAATATMCNFMNVTASDLISAEFGESEKAVTRVFQTARAMSPCIVFLDEFQSLFASRSSSGQMGSRMASQLLQEIDALRSVRHANSSDQYVFVLAATNCLDAIDEAFLQPGRFEHVVHVGHPDAAGRRQILELVRSQMPWDDDVDMDDMVVDTDGLSAAEVVSVTRMAGLLALASDSEANVSMDHLRQALITTLERYHMH</sequence>
<keyword evidence="3" id="KW-0547">Nucleotide-binding</keyword>
<evidence type="ECO:0000256" key="1">
    <source>
        <dbReference type="ARBA" id="ARBA00004496"/>
    </source>
</evidence>
<protein>
    <recommendedName>
        <fullName evidence="5">AAA+ ATPase domain-containing protein</fullName>
    </recommendedName>
</protein>
<dbReference type="OrthoDB" id="10254455at2759"/>
<evidence type="ECO:0000256" key="3">
    <source>
        <dbReference type="ARBA" id="ARBA00022741"/>
    </source>
</evidence>
<dbReference type="Pfam" id="PF00004">
    <property type="entry name" value="AAA"/>
    <property type="match status" value="2"/>
</dbReference>
<dbReference type="VEuPathDB" id="FungiDB:H257_08408"/>
<dbReference type="STRING" id="112090.W4GEY2"/>
<organism evidence="6">
    <name type="scientific">Aphanomyces astaci</name>
    <name type="common">Crayfish plague agent</name>
    <dbReference type="NCBI Taxonomy" id="112090"/>
    <lineage>
        <taxon>Eukaryota</taxon>
        <taxon>Sar</taxon>
        <taxon>Stramenopiles</taxon>
        <taxon>Oomycota</taxon>
        <taxon>Saprolegniomycetes</taxon>
        <taxon>Saprolegniales</taxon>
        <taxon>Verrucalvaceae</taxon>
        <taxon>Aphanomyces</taxon>
    </lineage>
</organism>
<dbReference type="PANTHER" id="PTHR23077:SF117">
    <property type="entry name" value="AAA+ ATPASE DOMAIN-CONTAINING PROTEIN"/>
    <property type="match status" value="1"/>
</dbReference>
<dbReference type="FunFam" id="3.40.50.300:FF:001054">
    <property type="entry name" value="ATPase, AAA family, putative"/>
    <property type="match status" value="1"/>
</dbReference>
<dbReference type="SMART" id="SM00382">
    <property type="entry name" value="AAA"/>
    <property type="match status" value="2"/>
</dbReference>
<name>W4GEY2_APHAT</name>
<feature type="domain" description="AAA+ ATPase" evidence="5">
    <location>
        <begin position="511"/>
        <end position="653"/>
    </location>
</feature>
<dbReference type="InterPro" id="IPR003593">
    <property type="entry name" value="AAA+_ATPase"/>
</dbReference>
<dbReference type="InterPro" id="IPR050168">
    <property type="entry name" value="AAA_ATPase_domain"/>
</dbReference>
<dbReference type="GO" id="GO:0005524">
    <property type="term" value="F:ATP binding"/>
    <property type="evidence" value="ECO:0007669"/>
    <property type="project" value="UniProtKB-KW"/>
</dbReference>
<gene>
    <name evidence="6" type="ORF">H257_08408</name>
</gene>
<proteinExistence type="predicted"/>
<keyword evidence="4" id="KW-0067">ATP-binding</keyword>
<dbReference type="Gene3D" id="1.10.8.60">
    <property type="match status" value="1"/>
</dbReference>
<evidence type="ECO:0000256" key="2">
    <source>
        <dbReference type="ARBA" id="ARBA00022490"/>
    </source>
</evidence>
<dbReference type="SUPFAM" id="SSF52540">
    <property type="entry name" value="P-loop containing nucleoside triphosphate hydrolases"/>
    <property type="match status" value="2"/>
</dbReference>
<evidence type="ECO:0000313" key="6">
    <source>
        <dbReference type="EMBL" id="ETV78230.1"/>
    </source>
</evidence>
<evidence type="ECO:0000259" key="5">
    <source>
        <dbReference type="SMART" id="SM00382"/>
    </source>
</evidence>
<dbReference type="InterPro" id="IPR003959">
    <property type="entry name" value="ATPase_AAA_core"/>
</dbReference>
<dbReference type="InterPro" id="IPR027417">
    <property type="entry name" value="P-loop_NTPase"/>
</dbReference>
<dbReference type="PANTHER" id="PTHR23077">
    <property type="entry name" value="AAA-FAMILY ATPASE"/>
    <property type="match status" value="1"/>
</dbReference>
<keyword evidence="2" id="KW-0963">Cytoplasm</keyword>
<feature type="domain" description="AAA+ ATPase" evidence="5">
    <location>
        <begin position="251"/>
        <end position="399"/>
    </location>
</feature>
<dbReference type="AlphaFoldDB" id="W4GEY2"/>
<accession>W4GEY2</accession>
<evidence type="ECO:0000256" key="4">
    <source>
        <dbReference type="ARBA" id="ARBA00022840"/>
    </source>
</evidence>
<dbReference type="RefSeq" id="XP_009832567.1">
    <property type="nucleotide sequence ID" value="XM_009834265.1"/>
</dbReference>
<dbReference type="Gene3D" id="3.40.50.300">
    <property type="entry name" value="P-loop containing nucleotide triphosphate hydrolases"/>
    <property type="match status" value="2"/>
</dbReference>
<dbReference type="EMBL" id="KI913131">
    <property type="protein sequence ID" value="ETV78230.1"/>
    <property type="molecule type" value="Genomic_DNA"/>
</dbReference>